<sequence>MQQLLGTRTTDLDSIMLRELFLQRLPTNVRMVLISAGEANLPKLAELADRLMAVPSSSVSAVQAEPATSDQLQDIRDEISLLAVTVAALQESVSHPSNQSTKPRPQQQQKTPPIEPHAIRTVGPCQLHGNLTGIP</sequence>
<dbReference type="EMBL" id="JABSTQ010011124">
    <property type="protein sequence ID" value="KAG0414988.1"/>
    <property type="molecule type" value="Genomic_DNA"/>
</dbReference>
<name>A0AC60P695_IXOPE</name>
<dbReference type="Proteomes" id="UP000805193">
    <property type="component" value="Unassembled WGS sequence"/>
</dbReference>
<accession>A0AC60P695</accession>
<organism evidence="1 2">
    <name type="scientific">Ixodes persulcatus</name>
    <name type="common">Taiga tick</name>
    <dbReference type="NCBI Taxonomy" id="34615"/>
    <lineage>
        <taxon>Eukaryota</taxon>
        <taxon>Metazoa</taxon>
        <taxon>Ecdysozoa</taxon>
        <taxon>Arthropoda</taxon>
        <taxon>Chelicerata</taxon>
        <taxon>Arachnida</taxon>
        <taxon>Acari</taxon>
        <taxon>Parasitiformes</taxon>
        <taxon>Ixodida</taxon>
        <taxon>Ixodoidea</taxon>
        <taxon>Ixodidae</taxon>
        <taxon>Ixodinae</taxon>
        <taxon>Ixodes</taxon>
    </lineage>
</organism>
<protein>
    <submittedName>
        <fullName evidence="1">Uncharacterized protein</fullName>
    </submittedName>
</protein>
<proteinExistence type="predicted"/>
<evidence type="ECO:0000313" key="1">
    <source>
        <dbReference type="EMBL" id="KAG0414988.1"/>
    </source>
</evidence>
<evidence type="ECO:0000313" key="2">
    <source>
        <dbReference type="Proteomes" id="UP000805193"/>
    </source>
</evidence>
<reference evidence="1 2" key="1">
    <citation type="journal article" date="2020" name="Cell">
        <title>Large-Scale Comparative Analyses of Tick Genomes Elucidate Their Genetic Diversity and Vector Capacities.</title>
        <authorList>
            <consortium name="Tick Genome and Microbiome Consortium (TIGMIC)"/>
            <person name="Jia N."/>
            <person name="Wang J."/>
            <person name="Shi W."/>
            <person name="Du L."/>
            <person name="Sun Y."/>
            <person name="Zhan W."/>
            <person name="Jiang J.F."/>
            <person name="Wang Q."/>
            <person name="Zhang B."/>
            <person name="Ji P."/>
            <person name="Bell-Sakyi L."/>
            <person name="Cui X.M."/>
            <person name="Yuan T.T."/>
            <person name="Jiang B.G."/>
            <person name="Yang W.F."/>
            <person name="Lam T.T."/>
            <person name="Chang Q.C."/>
            <person name="Ding S.J."/>
            <person name="Wang X.J."/>
            <person name="Zhu J.G."/>
            <person name="Ruan X.D."/>
            <person name="Zhao L."/>
            <person name="Wei J.T."/>
            <person name="Ye R.Z."/>
            <person name="Que T.C."/>
            <person name="Du C.H."/>
            <person name="Zhou Y.H."/>
            <person name="Cheng J.X."/>
            <person name="Dai P.F."/>
            <person name="Guo W.B."/>
            <person name="Han X.H."/>
            <person name="Huang E.J."/>
            <person name="Li L.F."/>
            <person name="Wei W."/>
            <person name="Gao Y.C."/>
            <person name="Liu J.Z."/>
            <person name="Shao H.Z."/>
            <person name="Wang X."/>
            <person name="Wang C.C."/>
            <person name="Yang T.C."/>
            <person name="Huo Q.B."/>
            <person name="Li W."/>
            <person name="Chen H.Y."/>
            <person name="Chen S.E."/>
            <person name="Zhou L.G."/>
            <person name="Ni X.B."/>
            <person name="Tian J.H."/>
            <person name="Sheng Y."/>
            <person name="Liu T."/>
            <person name="Pan Y.S."/>
            <person name="Xia L.Y."/>
            <person name="Li J."/>
            <person name="Zhao F."/>
            <person name="Cao W.C."/>
        </authorList>
    </citation>
    <scope>NUCLEOTIDE SEQUENCE [LARGE SCALE GENOMIC DNA]</scope>
    <source>
        <strain evidence="1">Iper-2018</strain>
    </source>
</reference>
<gene>
    <name evidence="1" type="ORF">HPB47_007844</name>
</gene>
<comment type="caution">
    <text evidence="1">The sequence shown here is derived from an EMBL/GenBank/DDBJ whole genome shotgun (WGS) entry which is preliminary data.</text>
</comment>
<keyword evidence="2" id="KW-1185">Reference proteome</keyword>